<feature type="compositionally biased region" description="Low complexity" evidence="1">
    <location>
        <begin position="591"/>
        <end position="606"/>
    </location>
</feature>
<reference evidence="2 3" key="1">
    <citation type="journal article" date="2014" name="BMC Genomics">
        <title>Comparative genome sequencing reveals chemotype-specific gene clusters in the toxigenic black mold Stachybotrys.</title>
        <authorList>
            <person name="Semeiks J."/>
            <person name="Borek D."/>
            <person name="Otwinowski Z."/>
            <person name="Grishin N.V."/>
        </authorList>
    </citation>
    <scope>NUCLEOTIDE SEQUENCE [LARGE SCALE GENOMIC DNA]</scope>
    <source>
        <strain evidence="2 3">IBT 40285</strain>
    </source>
</reference>
<feature type="compositionally biased region" description="Basic and acidic residues" evidence="1">
    <location>
        <begin position="283"/>
        <end position="301"/>
    </location>
</feature>
<feature type="region of interest" description="Disordered" evidence="1">
    <location>
        <begin position="379"/>
        <end position="662"/>
    </location>
</feature>
<dbReference type="InParanoid" id="A0A084R0J2"/>
<feature type="compositionally biased region" description="Basic and acidic residues" evidence="1">
    <location>
        <begin position="152"/>
        <end position="193"/>
    </location>
</feature>
<dbReference type="HOGENOM" id="CLU_014303_0_0_1"/>
<feature type="compositionally biased region" description="Polar residues" evidence="1">
    <location>
        <begin position="394"/>
        <end position="413"/>
    </location>
</feature>
<dbReference type="OrthoDB" id="5386674at2759"/>
<evidence type="ECO:0000313" key="3">
    <source>
        <dbReference type="Proteomes" id="UP000028524"/>
    </source>
</evidence>
<feature type="region of interest" description="Disordered" evidence="1">
    <location>
        <begin position="688"/>
        <end position="811"/>
    </location>
</feature>
<feature type="compositionally biased region" description="Polar residues" evidence="1">
    <location>
        <begin position="650"/>
        <end position="661"/>
    </location>
</feature>
<feature type="compositionally biased region" description="Polar residues" evidence="1">
    <location>
        <begin position="250"/>
        <end position="259"/>
    </location>
</feature>
<gene>
    <name evidence="2" type="ORF">S40285_08121</name>
</gene>
<accession>A0A084R0J2</accession>
<organism evidence="2 3">
    <name type="scientific">Stachybotrys chlorohalonatus (strain IBT 40285)</name>
    <dbReference type="NCBI Taxonomy" id="1283841"/>
    <lineage>
        <taxon>Eukaryota</taxon>
        <taxon>Fungi</taxon>
        <taxon>Dikarya</taxon>
        <taxon>Ascomycota</taxon>
        <taxon>Pezizomycotina</taxon>
        <taxon>Sordariomycetes</taxon>
        <taxon>Hypocreomycetidae</taxon>
        <taxon>Hypocreales</taxon>
        <taxon>Stachybotryaceae</taxon>
        <taxon>Stachybotrys</taxon>
    </lineage>
</organism>
<dbReference type="Proteomes" id="UP000028524">
    <property type="component" value="Unassembled WGS sequence"/>
</dbReference>
<feature type="region of interest" description="Disordered" evidence="1">
    <location>
        <begin position="134"/>
        <end position="358"/>
    </location>
</feature>
<evidence type="ECO:0000256" key="1">
    <source>
        <dbReference type="SAM" id="MobiDB-lite"/>
    </source>
</evidence>
<dbReference type="EMBL" id="KL659365">
    <property type="protein sequence ID" value="KFA69727.1"/>
    <property type="molecule type" value="Genomic_DNA"/>
</dbReference>
<feature type="compositionally biased region" description="Polar residues" evidence="1">
    <location>
        <begin position="753"/>
        <end position="763"/>
    </location>
</feature>
<dbReference type="OMA" id="TVKCPWC"/>
<feature type="region of interest" description="Disordered" evidence="1">
    <location>
        <begin position="22"/>
        <end position="118"/>
    </location>
</feature>
<feature type="compositionally biased region" description="Low complexity" evidence="1">
    <location>
        <begin position="309"/>
        <end position="323"/>
    </location>
</feature>
<protein>
    <submittedName>
        <fullName evidence="2">Uncharacterized protein</fullName>
    </submittedName>
</protein>
<feature type="compositionally biased region" description="Polar residues" evidence="1">
    <location>
        <begin position="420"/>
        <end position="435"/>
    </location>
</feature>
<feature type="compositionally biased region" description="Basic and acidic residues" evidence="1">
    <location>
        <begin position="493"/>
        <end position="503"/>
    </location>
</feature>
<sequence length="938" mass="102590">MSNTKTTRPGRSNSLQRMLELEKKAMNLRLHAPQPQAPPSPTTPRDTEAPMAAHSARHTSLADLSQPTASKARHGQSASTSSPLPPLAVNFSHPRLSVDETQSATTPGKPNDTPFVTFISDKPSPKVVAFQFPPEVQDIRSVCQSPTWEAYGRAKREKKEEQRGRKEEKREKSRERKEEKSAQEQAARDAAPEKKRRLSKPPPVVLQAPNHVYGAAPVSPAAQKSRPRSASALGLGANYDLEPPVRTPRSRNGSFTSLIRSFEVRRSSIDQKRDGSFIGGIKLEQERHEAQERALENDIHPALRRSRASSRAASPLRSPASASTDTEETKRKAYPPITRQPVQNKRRSSSFSQLTRPELGAMDKLRAFMSGKSYAKEEAADNTTIPNGHAALSSGISSPRQDSNTKPATLQNNHHPHPLASNTTTRAAHSRQASTKNDDALPIVEPLRLRNKAAPAVPVANRSGFKQGQADHTVEDGHKTKQYPEIASNILDRQPDSSQRDGVRLGAPPPPRRSSKRSAPARRLPPSLATSNLHATDSNSDDPSSPEDYFDAFNRPYTPPKLDLSILDRKPLTSSSPKPDVTACHLRPHLSSSDDSYSDASRYSTDMSTPNTSHPQSEKGLSPVPPSIDTLPLPHHLANAKPRTPHHPESPSTSATSVNQRSLRDLQLEADLDLERIQAAAKKVLAAFPEGSAPRSSSDGKRHSQASTASGILPKLKQQAWKSKERMRIAAPTPPESETDDPSRNPLPRGATLTKQAPKSSPQLRGARNRPPPVISAPLPRQPTTLSPSPSPAAVAHDLKPKPLHTGANKPGDQVAKMFVECCSCRYYHDMPSRLYEAMVNPDAVLNAQDSRYAVPHRLKSKLHVFKLFLAELLTPFESVILHDAFKLGHRGLNLGDPLHDGLRESVLLDTLEAILELPVLPLEPAYLGLEVCDILCA</sequence>
<feature type="compositionally biased region" description="Low complexity" evidence="1">
    <location>
        <begin position="778"/>
        <end position="788"/>
    </location>
</feature>
<keyword evidence="3" id="KW-1185">Reference proteome</keyword>
<feature type="compositionally biased region" description="Polar residues" evidence="1">
    <location>
        <begin position="99"/>
        <end position="108"/>
    </location>
</feature>
<dbReference type="AlphaFoldDB" id="A0A084R0J2"/>
<proteinExistence type="predicted"/>
<evidence type="ECO:0000313" key="2">
    <source>
        <dbReference type="EMBL" id="KFA69727.1"/>
    </source>
</evidence>
<feature type="compositionally biased region" description="Basic and acidic residues" evidence="1">
    <location>
        <begin position="262"/>
        <end position="275"/>
    </location>
</feature>
<name>A0A084R0J2_STAC4</name>